<dbReference type="KEGG" id="pgu:PGUG_02776"/>
<keyword evidence="2" id="KW-1185">Reference proteome</keyword>
<evidence type="ECO:0000313" key="1">
    <source>
        <dbReference type="EMBL" id="EDK38678.2"/>
    </source>
</evidence>
<organism evidence="1 2">
    <name type="scientific">Meyerozyma guilliermondii (strain ATCC 6260 / CBS 566 / DSM 6381 / JCM 1539 / NBRC 10279 / NRRL Y-324)</name>
    <name type="common">Yeast</name>
    <name type="synonym">Candida guilliermondii</name>
    <dbReference type="NCBI Taxonomy" id="294746"/>
    <lineage>
        <taxon>Eukaryota</taxon>
        <taxon>Fungi</taxon>
        <taxon>Dikarya</taxon>
        <taxon>Ascomycota</taxon>
        <taxon>Saccharomycotina</taxon>
        <taxon>Pichiomycetes</taxon>
        <taxon>Debaryomycetaceae</taxon>
        <taxon>Meyerozyma</taxon>
    </lineage>
</organism>
<gene>
    <name evidence="1" type="ORF">PGUG_02776</name>
</gene>
<name>A5DHM5_PICGU</name>
<proteinExistence type="predicted"/>
<dbReference type="GeneID" id="5127323"/>
<dbReference type="EMBL" id="CH408157">
    <property type="protein sequence ID" value="EDK38678.2"/>
    <property type="molecule type" value="Genomic_DNA"/>
</dbReference>
<dbReference type="AlphaFoldDB" id="A5DHM5"/>
<dbReference type="InParanoid" id="A5DHM5"/>
<dbReference type="HOGENOM" id="CLU_897445_0_0_1"/>
<evidence type="ECO:0000313" key="2">
    <source>
        <dbReference type="Proteomes" id="UP000001997"/>
    </source>
</evidence>
<dbReference type="RefSeq" id="XP_001485047.2">
    <property type="nucleotide sequence ID" value="XM_001484997.1"/>
</dbReference>
<dbReference type="OrthoDB" id="4096434at2759"/>
<dbReference type="eggNOG" id="ENOG502S1A5">
    <property type="taxonomic scope" value="Eukaryota"/>
</dbReference>
<reference evidence="1 2" key="1">
    <citation type="journal article" date="2009" name="Nature">
        <title>Evolution of pathogenicity and sexual reproduction in eight Candida genomes.</title>
        <authorList>
            <person name="Butler G."/>
            <person name="Rasmussen M.D."/>
            <person name="Lin M.F."/>
            <person name="Santos M.A."/>
            <person name="Sakthikumar S."/>
            <person name="Munro C.A."/>
            <person name="Rheinbay E."/>
            <person name="Grabherr M."/>
            <person name="Forche A."/>
            <person name="Reedy J.L."/>
            <person name="Agrafioti I."/>
            <person name="Arnaud M.B."/>
            <person name="Bates S."/>
            <person name="Brown A.J."/>
            <person name="Brunke S."/>
            <person name="Costanzo M.C."/>
            <person name="Fitzpatrick D.A."/>
            <person name="de Groot P.W."/>
            <person name="Harris D."/>
            <person name="Hoyer L.L."/>
            <person name="Hube B."/>
            <person name="Klis F.M."/>
            <person name="Kodira C."/>
            <person name="Lennard N."/>
            <person name="Logue M.E."/>
            <person name="Martin R."/>
            <person name="Neiman A.M."/>
            <person name="Nikolaou E."/>
            <person name="Quail M.A."/>
            <person name="Quinn J."/>
            <person name="Santos M.C."/>
            <person name="Schmitzberger F.F."/>
            <person name="Sherlock G."/>
            <person name="Shah P."/>
            <person name="Silverstein K.A."/>
            <person name="Skrzypek M.S."/>
            <person name="Soll D."/>
            <person name="Staggs R."/>
            <person name="Stansfield I."/>
            <person name="Stumpf M.P."/>
            <person name="Sudbery P.E."/>
            <person name="Srikantha T."/>
            <person name="Zeng Q."/>
            <person name="Berman J."/>
            <person name="Berriman M."/>
            <person name="Heitman J."/>
            <person name="Gow N.A."/>
            <person name="Lorenz M.C."/>
            <person name="Birren B.W."/>
            <person name="Kellis M."/>
            <person name="Cuomo C.A."/>
        </authorList>
    </citation>
    <scope>NUCLEOTIDE SEQUENCE [LARGE SCALE GENOMIC DNA]</scope>
    <source>
        <strain evidence="2">ATCC 6260 / CBS 566 / DSM 6381 / JCM 1539 / NBRC 10279 / NRRL Y-324</strain>
    </source>
</reference>
<protein>
    <submittedName>
        <fullName evidence="1">Uncharacterized protein</fullName>
    </submittedName>
</protein>
<sequence length="310" mass="35714">MIDLFFGDSNSANSSDYEHSEDHTPVSPITPNEEFFVSAALKPSDILNVDADSRAFHPYKIDEDLFRQGMLPLGSQWVVCARQTFINEPFEIEDPESQFVSISTDVDAKYCKFTFCVNLLAYRMIVTQGACPRKLIALKTMKGMPQYKNQDSGSKPMVRKPKVLSSATKYPCRLNIAELSCHLNLENYHIRLTMELEENILHIFEKLCNVSLDHSSWVRTFSTADKEAKIATLMRALQPWYPEFSKKQLEIIIKRGMYRATQGRLRRERRHRSRRKYYTSCTPDPGVNTEVGPEEMIRLLSVSRCEPTTH</sequence>
<dbReference type="Proteomes" id="UP000001997">
    <property type="component" value="Unassembled WGS sequence"/>
</dbReference>
<dbReference type="VEuPathDB" id="FungiDB:PGUG_02776"/>
<accession>A5DHM5</accession>